<evidence type="ECO:0000256" key="3">
    <source>
        <dbReference type="ARBA" id="ARBA00022475"/>
    </source>
</evidence>
<evidence type="ECO:0000313" key="8">
    <source>
        <dbReference type="EMBL" id="MBA5729618.1"/>
    </source>
</evidence>
<dbReference type="InterPro" id="IPR047135">
    <property type="entry name" value="YsiQ"/>
</dbReference>
<feature type="transmembrane region" description="Helical" evidence="7">
    <location>
        <begin position="98"/>
        <end position="120"/>
    </location>
</feature>
<reference evidence="8 9" key="1">
    <citation type="submission" date="2020-06" db="EMBL/GenBank/DDBJ databases">
        <title>Reclassification of Facklamia ignava, Facklamia soureckii and Facklami tabacinasalis as Falseniella iganva gen. nov., comb. nov., Hutsoniella ignava gen. nov., comb. nov., and Ruoffia tabacinasalis gen. nov., comb. nov and description of Ruoffia haltotolerans sp. nov., isolated from hypersaline Inland Sea of Qatar.</title>
        <authorList>
            <person name="Fotedar R."/>
            <person name="Sankaranarayanan K."/>
            <person name="Lawson P."/>
            <person name="Caldwell M."/>
            <person name="Zeyara A."/>
            <person name="Al Malki A."/>
            <person name="Ali M."/>
        </authorList>
    </citation>
    <scope>NUCLEOTIDE SEQUENCE [LARGE SCALE GENOMIC DNA]</scope>
    <source>
        <strain evidence="8 9">INB8</strain>
    </source>
</reference>
<feature type="transmembrane region" description="Helical" evidence="7">
    <location>
        <begin position="261"/>
        <end position="280"/>
    </location>
</feature>
<evidence type="ECO:0000313" key="9">
    <source>
        <dbReference type="Proteomes" id="UP000571018"/>
    </source>
</evidence>
<protein>
    <submittedName>
        <fullName evidence="8">MATE family efflux transporter</fullName>
    </submittedName>
</protein>
<feature type="transmembrane region" description="Helical" evidence="7">
    <location>
        <begin position="59"/>
        <end position="78"/>
    </location>
</feature>
<evidence type="ECO:0000256" key="7">
    <source>
        <dbReference type="SAM" id="Phobius"/>
    </source>
</evidence>
<dbReference type="PIRSF" id="PIRSF006603">
    <property type="entry name" value="DinF"/>
    <property type="match status" value="1"/>
</dbReference>
<evidence type="ECO:0000256" key="6">
    <source>
        <dbReference type="ARBA" id="ARBA00023136"/>
    </source>
</evidence>
<feature type="transmembrane region" description="Helical" evidence="7">
    <location>
        <begin position="286"/>
        <end position="307"/>
    </location>
</feature>
<keyword evidence="4 7" id="KW-0812">Transmembrane</keyword>
<proteinExistence type="predicted"/>
<keyword evidence="6 7" id="KW-0472">Membrane</keyword>
<name>A0A839A7B7_9LACT</name>
<keyword evidence="9" id="KW-1185">Reference proteome</keyword>
<feature type="transmembrane region" description="Helical" evidence="7">
    <location>
        <begin position="162"/>
        <end position="184"/>
    </location>
</feature>
<dbReference type="CDD" id="cd13134">
    <property type="entry name" value="MATE_like_8"/>
    <property type="match status" value="1"/>
</dbReference>
<dbReference type="NCBIfam" id="TIGR00797">
    <property type="entry name" value="matE"/>
    <property type="match status" value="1"/>
</dbReference>
<dbReference type="RefSeq" id="WP_218931308.1">
    <property type="nucleotide sequence ID" value="NZ_JACAOA010000018.1"/>
</dbReference>
<evidence type="ECO:0000256" key="1">
    <source>
        <dbReference type="ARBA" id="ARBA00004651"/>
    </source>
</evidence>
<evidence type="ECO:0000256" key="5">
    <source>
        <dbReference type="ARBA" id="ARBA00022989"/>
    </source>
</evidence>
<dbReference type="AlphaFoldDB" id="A0A839A7B7"/>
<dbReference type="GO" id="GO:0015297">
    <property type="term" value="F:antiporter activity"/>
    <property type="evidence" value="ECO:0007669"/>
    <property type="project" value="InterPro"/>
</dbReference>
<organism evidence="8 9">
    <name type="scientific">Ruoffia halotolerans</name>
    <dbReference type="NCBI Taxonomy" id="2748684"/>
    <lineage>
        <taxon>Bacteria</taxon>
        <taxon>Bacillati</taxon>
        <taxon>Bacillota</taxon>
        <taxon>Bacilli</taxon>
        <taxon>Lactobacillales</taxon>
        <taxon>Aerococcaceae</taxon>
        <taxon>Ruoffia</taxon>
    </lineage>
</organism>
<dbReference type="GO" id="GO:0005886">
    <property type="term" value="C:plasma membrane"/>
    <property type="evidence" value="ECO:0007669"/>
    <property type="project" value="UniProtKB-SubCell"/>
</dbReference>
<dbReference type="InterPro" id="IPR002528">
    <property type="entry name" value="MATE_fam"/>
</dbReference>
<keyword evidence="2" id="KW-0813">Transport</keyword>
<feature type="transmembrane region" description="Helical" evidence="7">
    <location>
        <begin position="204"/>
        <end position="222"/>
    </location>
</feature>
<comment type="subcellular location">
    <subcellularLocation>
        <location evidence="1">Cell membrane</location>
        <topology evidence="1">Multi-pass membrane protein</topology>
    </subcellularLocation>
</comment>
<dbReference type="EMBL" id="JACAOA010000018">
    <property type="protein sequence ID" value="MBA5729618.1"/>
    <property type="molecule type" value="Genomic_DNA"/>
</dbReference>
<dbReference type="PANTHER" id="PTHR42925:SF1">
    <property type="entry name" value="VIRULENCE FACTOR MVIN"/>
    <property type="match status" value="1"/>
</dbReference>
<feature type="transmembrane region" description="Helical" evidence="7">
    <location>
        <begin position="328"/>
        <end position="347"/>
    </location>
</feature>
<dbReference type="Pfam" id="PF01554">
    <property type="entry name" value="MatE"/>
    <property type="match status" value="2"/>
</dbReference>
<comment type="caution">
    <text evidence="8">The sequence shown here is derived from an EMBL/GenBank/DDBJ whole genome shotgun (WGS) entry which is preliminary data.</text>
</comment>
<sequence length="451" mass="49904">MNEENLGKQPDTNVPVFRRLFFPLVIEQLFGMLLGSIDVLMLSQYSDASVAATGLSNQLINVGLMILGIASLGSGILLMQTAGTRQNSEVNLIIRHGVYLNVHISLAMAAVFLIFGQQLLRWIQTPEEILGSAYSYLAIVSVSLIFQSVMTSFGSVFRSFTYVRIVMVVSILTNLLSILGNYTVLFTPIGLFGEGIHGVANSTLFARFIGMLLLIIAFYYLLPKHRAAFSTLRMDSVTVKTVMKLGFPSALENISYTTSQTIITGIIASFGTMMVTSKIYTQNITGLVFTVAAAISQANQIIIGRFIGLKQKDQARDYTVKLLIKSMAFAFVLSTSLALVSHWIVNWLTDDPVIRSSVIQLIWLSILLEPGRLSNEILIGALNTAGDVKFPTMISILSTFLFTVPMSYVVGIHFGFGLVGVWIIFILDEWVRAVVLFIRWMRSSWQSIELF</sequence>
<feature type="transmembrane region" description="Helical" evidence="7">
    <location>
        <begin position="132"/>
        <end position="150"/>
    </location>
</feature>
<dbReference type="PANTHER" id="PTHR42925">
    <property type="entry name" value="MULTIDRUG AND TOXIN EFFLUX PROTEIN MATE FAMILY"/>
    <property type="match status" value="1"/>
</dbReference>
<dbReference type="Proteomes" id="UP000571018">
    <property type="component" value="Unassembled WGS sequence"/>
</dbReference>
<keyword evidence="3" id="KW-1003">Cell membrane</keyword>
<evidence type="ECO:0000256" key="4">
    <source>
        <dbReference type="ARBA" id="ARBA00022692"/>
    </source>
</evidence>
<keyword evidence="5 7" id="KW-1133">Transmembrane helix</keyword>
<gene>
    <name evidence="8" type="ORF">HW423_07455</name>
</gene>
<feature type="transmembrane region" description="Helical" evidence="7">
    <location>
        <begin position="20"/>
        <end position="39"/>
    </location>
</feature>
<dbReference type="InterPro" id="IPR048279">
    <property type="entry name" value="MdtK-like"/>
</dbReference>
<evidence type="ECO:0000256" key="2">
    <source>
        <dbReference type="ARBA" id="ARBA00022448"/>
    </source>
</evidence>
<accession>A0A839A7B7</accession>
<dbReference type="GO" id="GO:0042910">
    <property type="term" value="F:xenobiotic transmembrane transporter activity"/>
    <property type="evidence" value="ECO:0007669"/>
    <property type="project" value="InterPro"/>
</dbReference>